<evidence type="ECO:0008006" key="4">
    <source>
        <dbReference type="Google" id="ProtNLM"/>
    </source>
</evidence>
<evidence type="ECO:0000313" key="3">
    <source>
        <dbReference type="Proteomes" id="UP000031599"/>
    </source>
</evidence>
<dbReference type="Pfam" id="PF14224">
    <property type="entry name" value="DUF4331"/>
    <property type="match status" value="2"/>
</dbReference>
<gene>
    <name evidence="2" type="ORF">DB30_04030</name>
</gene>
<name>A0A0C2A0G7_9BACT</name>
<feature type="chain" id="PRO_5002145608" description="DUF4331 domain-containing protein" evidence="1">
    <location>
        <begin position="23"/>
        <end position="204"/>
    </location>
</feature>
<reference evidence="2 3" key="1">
    <citation type="submission" date="2014-12" db="EMBL/GenBank/DDBJ databases">
        <title>Genome assembly of Enhygromyxa salina DSM 15201.</title>
        <authorList>
            <person name="Sharma G."/>
            <person name="Subramanian S."/>
        </authorList>
    </citation>
    <scope>NUCLEOTIDE SEQUENCE [LARGE SCALE GENOMIC DNA]</scope>
    <source>
        <strain evidence="2 3">DSM 15201</strain>
    </source>
</reference>
<organism evidence="2 3">
    <name type="scientific">Enhygromyxa salina</name>
    <dbReference type="NCBI Taxonomy" id="215803"/>
    <lineage>
        <taxon>Bacteria</taxon>
        <taxon>Pseudomonadati</taxon>
        <taxon>Myxococcota</taxon>
        <taxon>Polyangia</taxon>
        <taxon>Nannocystales</taxon>
        <taxon>Nannocystaceae</taxon>
        <taxon>Enhygromyxa</taxon>
    </lineage>
</organism>
<dbReference type="EMBL" id="JMCC02000031">
    <property type="protein sequence ID" value="KIG16868.1"/>
    <property type="molecule type" value="Genomic_DNA"/>
</dbReference>
<protein>
    <recommendedName>
        <fullName evidence="4">DUF4331 domain-containing protein</fullName>
    </recommendedName>
</protein>
<comment type="caution">
    <text evidence="2">The sequence shown here is derived from an EMBL/GenBank/DDBJ whole genome shotgun (WGS) entry which is preliminary data.</text>
</comment>
<proteinExistence type="predicted"/>
<keyword evidence="1" id="KW-0732">Signal</keyword>
<dbReference type="Proteomes" id="UP000031599">
    <property type="component" value="Unassembled WGS sequence"/>
</dbReference>
<evidence type="ECO:0000313" key="2">
    <source>
        <dbReference type="EMBL" id="KIG16868.1"/>
    </source>
</evidence>
<feature type="signal peptide" evidence="1">
    <location>
        <begin position="1"/>
        <end position="22"/>
    </location>
</feature>
<sequence length="204" mass="20952">MKRTIKPLLGVALLAFALTPGAANGADHADSPLAGADPAADISDLYAWHTEDDRLVMIVNFAGLGGAGSPGTYDADVLYGVRIDRDGDGISDHDIWVRFGQNGAGAWGVQVAGLPGEEPVEGPVNETLTSDGGALVFAGPREDPFFFDLDGFLATLDTGTLSFDASNDTFAGTNVTSIVIEADIAGIADGATNLSIWATAARKG</sequence>
<dbReference type="InterPro" id="IPR025566">
    <property type="entry name" value="DUF4331"/>
</dbReference>
<dbReference type="AlphaFoldDB" id="A0A0C2A0G7"/>
<dbReference type="RefSeq" id="WP_052548875.1">
    <property type="nucleotide sequence ID" value="NZ_JMCC02000031.1"/>
</dbReference>
<accession>A0A0C2A0G7</accession>
<evidence type="ECO:0000256" key="1">
    <source>
        <dbReference type="SAM" id="SignalP"/>
    </source>
</evidence>